<keyword evidence="2" id="KW-0479">Metal-binding</keyword>
<name>A0A2B4S0E8_STYPI</name>
<dbReference type="PANTHER" id="PTHR34615">
    <property type="entry name" value="PX DOMAIN-CONTAINING PROTEIN"/>
    <property type="match status" value="1"/>
</dbReference>
<dbReference type="Proteomes" id="UP000225706">
    <property type="component" value="Unassembled WGS sequence"/>
</dbReference>
<keyword evidence="5" id="KW-1185">Reference proteome</keyword>
<dbReference type="EMBL" id="LSMT01000254">
    <property type="protein sequence ID" value="PFX22038.1"/>
    <property type="molecule type" value="Genomic_DNA"/>
</dbReference>
<comment type="caution">
    <text evidence="4">The sequence shown here is derived from an EMBL/GenBank/DDBJ whole genome shotgun (WGS) entry which is preliminary data.</text>
</comment>
<comment type="cofactor">
    <cofactor evidence="1">
        <name>a divalent metal cation</name>
        <dbReference type="ChEBI" id="CHEBI:60240"/>
    </cofactor>
</comment>
<reference evidence="5" key="1">
    <citation type="journal article" date="2017" name="bioRxiv">
        <title>Comparative analysis of the genomes of Stylophora pistillata and Acropora digitifera provides evidence for extensive differences between species of corals.</title>
        <authorList>
            <person name="Voolstra C.R."/>
            <person name="Li Y."/>
            <person name="Liew Y.J."/>
            <person name="Baumgarten S."/>
            <person name="Zoccola D."/>
            <person name="Flot J.-F."/>
            <person name="Tambutte S."/>
            <person name="Allemand D."/>
            <person name="Aranda M."/>
        </authorList>
    </citation>
    <scope>NUCLEOTIDE SEQUENCE [LARGE SCALE GENOMIC DNA]</scope>
</reference>
<protein>
    <recommendedName>
        <fullName evidence="3">DDE Tnp4 domain-containing protein</fullName>
    </recommendedName>
</protein>
<dbReference type="OrthoDB" id="5967148at2759"/>
<proteinExistence type="predicted"/>
<dbReference type="InterPro" id="IPR027806">
    <property type="entry name" value="HARBI1_dom"/>
</dbReference>
<dbReference type="AlphaFoldDB" id="A0A2B4S0E8"/>
<dbReference type="PANTHER" id="PTHR34615:SF1">
    <property type="entry name" value="PX DOMAIN-CONTAINING PROTEIN"/>
    <property type="match status" value="1"/>
</dbReference>
<organism evidence="4 5">
    <name type="scientific">Stylophora pistillata</name>
    <name type="common">Smooth cauliflower coral</name>
    <dbReference type="NCBI Taxonomy" id="50429"/>
    <lineage>
        <taxon>Eukaryota</taxon>
        <taxon>Metazoa</taxon>
        <taxon>Cnidaria</taxon>
        <taxon>Anthozoa</taxon>
        <taxon>Hexacorallia</taxon>
        <taxon>Scleractinia</taxon>
        <taxon>Astrocoeniina</taxon>
        <taxon>Pocilloporidae</taxon>
        <taxon>Stylophora</taxon>
    </lineage>
</organism>
<evidence type="ECO:0000313" key="4">
    <source>
        <dbReference type="EMBL" id="PFX22038.1"/>
    </source>
</evidence>
<evidence type="ECO:0000313" key="5">
    <source>
        <dbReference type="Proteomes" id="UP000225706"/>
    </source>
</evidence>
<evidence type="ECO:0000256" key="2">
    <source>
        <dbReference type="ARBA" id="ARBA00022723"/>
    </source>
</evidence>
<evidence type="ECO:0000256" key="1">
    <source>
        <dbReference type="ARBA" id="ARBA00001968"/>
    </source>
</evidence>
<gene>
    <name evidence="4" type="ORF">AWC38_SpisGene13456</name>
</gene>
<accession>A0A2B4S0E8</accession>
<sequence>MLSSRVENVGSAILTFRTKRVRGLQNDSTFEQGFQVSHELQLQIVNAGVILNTDLKWSSHISSISSKANKLLGFLYRTSDPRFGPTVKRSLYLSLVRSHLGYASEVWTPLHIGGLRTIEAVQCRTTKYILGYPDALIPYKERLLILNLQAILCLCFVSMCVTSWGRKQSKMAEDDSVPASFSRVSGKSPEYMSTEDRKRYKEKLQVSVTGTFVAFKRPYDVWHNHRVLSDSPSTWPNLSYDDLYSYLIESPAPFTREKLKAYKSLEAYDYFVSRKVGAMEPSLCKIISDEEFLTLYESYSSKNPEFPYSSYLKFDFDQMDESECLAEFRVRKQNITLLANVLQLPDTICCRQRTTCHRTEGLCMLLKRFSYPCRYSDMIHRFARPVPEINMITNTMMDHIFLSHGHRISQWNFDILSPPKLQEYADVIHAKGAPLRNCLGFIDGTVRPISRPGQHQRIVYNGHKRVHSLKFQSVALPNGLIGNMYGPVEGRKHDESMLVDSNLLQELERNAFSPTGQPMSVYGDPAYPLRIHLQAPFCHGVLTPMMEQYNFDMSSVRVTVEWLFGDIINDFKFLDFKKKPENWNE</sequence>
<evidence type="ECO:0000259" key="3">
    <source>
        <dbReference type="Pfam" id="PF13359"/>
    </source>
</evidence>
<dbReference type="Pfam" id="PF13359">
    <property type="entry name" value="DDE_Tnp_4"/>
    <property type="match status" value="1"/>
</dbReference>
<feature type="domain" description="DDE Tnp4" evidence="3">
    <location>
        <begin position="442"/>
        <end position="575"/>
    </location>
</feature>
<dbReference type="GO" id="GO:0046872">
    <property type="term" value="F:metal ion binding"/>
    <property type="evidence" value="ECO:0007669"/>
    <property type="project" value="UniProtKB-KW"/>
</dbReference>